<evidence type="ECO:0000259" key="3">
    <source>
        <dbReference type="PROSITE" id="PS50977"/>
    </source>
</evidence>
<dbReference type="PROSITE" id="PS50977">
    <property type="entry name" value="HTH_TETR_2"/>
    <property type="match status" value="1"/>
</dbReference>
<gene>
    <name evidence="4" type="ORF">H9856_05885</name>
</gene>
<accession>A0A9D2AKX3</accession>
<dbReference type="Gene3D" id="1.10.357.10">
    <property type="entry name" value="Tetracycline Repressor, domain 2"/>
    <property type="match status" value="1"/>
</dbReference>
<dbReference type="InterPro" id="IPR009057">
    <property type="entry name" value="Homeodomain-like_sf"/>
</dbReference>
<evidence type="ECO:0000256" key="1">
    <source>
        <dbReference type="ARBA" id="ARBA00023125"/>
    </source>
</evidence>
<evidence type="ECO:0000313" key="4">
    <source>
        <dbReference type="EMBL" id="HIX35901.1"/>
    </source>
</evidence>
<dbReference type="SUPFAM" id="SSF46689">
    <property type="entry name" value="Homeodomain-like"/>
    <property type="match status" value="1"/>
</dbReference>
<protein>
    <recommendedName>
        <fullName evidence="3">HTH tetR-type domain-containing protein</fullName>
    </recommendedName>
</protein>
<comment type="caution">
    <text evidence="4">The sequence shown here is derived from an EMBL/GenBank/DDBJ whole genome shotgun (WGS) entry which is preliminary data.</text>
</comment>
<dbReference type="Proteomes" id="UP000824231">
    <property type="component" value="Unassembled WGS sequence"/>
</dbReference>
<dbReference type="EMBL" id="DXFH01000024">
    <property type="protein sequence ID" value="HIX35901.1"/>
    <property type="molecule type" value="Genomic_DNA"/>
</dbReference>
<organism evidence="4 5">
    <name type="scientific">Candidatus Limosilactobacillus merdigallinarum</name>
    <dbReference type="NCBI Taxonomy" id="2838652"/>
    <lineage>
        <taxon>Bacteria</taxon>
        <taxon>Bacillati</taxon>
        <taxon>Bacillota</taxon>
        <taxon>Bacilli</taxon>
        <taxon>Lactobacillales</taxon>
        <taxon>Lactobacillaceae</taxon>
        <taxon>Limosilactobacillus</taxon>
    </lineage>
</organism>
<evidence type="ECO:0000256" key="2">
    <source>
        <dbReference type="PROSITE-ProRule" id="PRU00335"/>
    </source>
</evidence>
<name>A0A9D2AKX3_9LACO</name>
<reference evidence="4" key="1">
    <citation type="journal article" date="2021" name="PeerJ">
        <title>Extensive microbial diversity within the chicken gut microbiome revealed by metagenomics and culture.</title>
        <authorList>
            <person name="Gilroy R."/>
            <person name="Ravi A."/>
            <person name="Getino M."/>
            <person name="Pursley I."/>
            <person name="Horton D.L."/>
            <person name="Alikhan N.F."/>
            <person name="Baker D."/>
            <person name="Gharbi K."/>
            <person name="Hall N."/>
            <person name="Watson M."/>
            <person name="Adriaenssens E.M."/>
            <person name="Foster-Nyarko E."/>
            <person name="Jarju S."/>
            <person name="Secka A."/>
            <person name="Antonio M."/>
            <person name="Oren A."/>
            <person name="Chaudhuri R.R."/>
            <person name="La Ragione R."/>
            <person name="Hildebrand F."/>
            <person name="Pallen M.J."/>
        </authorList>
    </citation>
    <scope>NUCLEOTIDE SEQUENCE</scope>
    <source>
        <strain evidence="4">ChiSxjej3B15-572</strain>
    </source>
</reference>
<evidence type="ECO:0000313" key="5">
    <source>
        <dbReference type="Proteomes" id="UP000824231"/>
    </source>
</evidence>
<sequence length="170" mass="20124">MADLRIKRTKRATHMALEQLLLNKNYHDLKIKDLVDAALINRNTFYLHYRNLNDVLNEVVVEVLARQSASITAEQFSQQPFNLFYQLWTNLTPTEHQILRHQQADPGFESIIIRMIMQQILIMYPDDSNVWFAFGKVTAIIAWMSVHHQNWHIDTDAQQLQMMYDQQKLV</sequence>
<reference evidence="4" key="2">
    <citation type="submission" date="2021-04" db="EMBL/GenBank/DDBJ databases">
        <authorList>
            <person name="Gilroy R."/>
        </authorList>
    </citation>
    <scope>NUCLEOTIDE SEQUENCE</scope>
    <source>
        <strain evidence="4">ChiSxjej3B15-572</strain>
    </source>
</reference>
<dbReference type="AlphaFoldDB" id="A0A9D2AKX3"/>
<proteinExistence type="predicted"/>
<feature type="domain" description="HTH tetR-type" evidence="3">
    <location>
        <begin position="7"/>
        <end position="67"/>
    </location>
</feature>
<dbReference type="GO" id="GO:0003677">
    <property type="term" value="F:DNA binding"/>
    <property type="evidence" value="ECO:0007669"/>
    <property type="project" value="UniProtKB-UniRule"/>
</dbReference>
<keyword evidence="1 2" id="KW-0238">DNA-binding</keyword>
<dbReference type="InterPro" id="IPR001647">
    <property type="entry name" value="HTH_TetR"/>
</dbReference>
<feature type="DNA-binding region" description="H-T-H motif" evidence="2">
    <location>
        <begin position="30"/>
        <end position="49"/>
    </location>
</feature>